<feature type="compositionally biased region" description="Basic and acidic residues" evidence="1">
    <location>
        <begin position="150"/>
        <end position="166"/>
    </location>
</feature>
<dbReference type="AlphaFoldDB" id="A0A0A2VLJ4"/>
<name>A0A0A2VLJ4_PARBA</name>
<accession>A0A0A2VLJ4</accession>
<reference evidence="2 3" key="1">
    <citation type="journal article" date="2011" name="PLoS Genet.">
        <title>Comparative genomic analysis of human fungal pathogens causing paracoccidioidomycosis.</title>
        <authorList>
            <person name="Desjardins C.A."/>
            <person name="Champion M.D."/>
            <person name="Holder J.W."/>
            <person name="Muszewska A."/>
            <person name="Goldberg J."/>
            <person name="Bailao A.M."/>
            <person name="Brigido M.M."/>
            <person name="Ferreira M.E."/>
            <person name="Garcia A.M."/>
            <person name="Grynberg M."/>
            <person name="Gujja S."/>
            <person name="Heiman D.I."/>
            <person name="Henn M.R."/>
            <person name="Kodira C.D."/>
            <person name="Leon-Narvaez H."/>
            <person name="Longo L.V."/>
            <person name="Ma L.J."/>
            <person name="Malavazi I."/>
            <person name="Matsuo A.L."/>
            <person name="Morais F.V."/>
            <person name="Pereira M."/>
            <person name="Rodriguez-Brito S."/>
            <person name="Sakthikumar S."/>
            <person name="Salem-Izacc S.M."/>
            <person name="Sykes S.M."/>
            <person name="Teixeira M.M."/>
            <person name="Vallejo M.C."/>
            <person name="Walter M.E."/>
            <person name="Yandava C."/>
            <person name="Young S."/>
            <person name="Zeng Q."/>
            <person name="Zucker J."/>
            <person name="Felipe M.S."/>
            <person name="Goldman G.H."/>
            <person name="Haas B.J."/>
            <person name="McEwen J.G."/>
            <person name="Nino-Vega G."/>
            <person name="Puccia R."/>
            <person name="San-Blas G."/>
            <person name="Soares C.M."/>
            <person name="Birren B.W."/>
            <person name="Cuomo C.A."/>
        </authorList>
    </citation>
    <scope>NUCLEOTIDE SEQUENCE [LARGE SCALE GENOMIC DNA]</scope>
    <source>
        <strain evidence="3">ATCC MYA-826 / Pb01</strain>
    </source>
</reference>
<keyword evidence="3" id="KW-1185">Reference proteome</keyword>
<dbReference type="RefSeq" id="XP_015703215.1">
    <property type="nucleotide sequence ID" value="XM_015847191.1"/>
</dbReference>
<dbReference type="KEGG" id="pbl:PAAG_11561"/>
<evidence type="ECO:0000256" key="1">
    <source>
        <dbReference type="SAM" id="MobiDB-lite"/>
    </source>
</evidence>
<feature type="region of interest" description="Disordered" evidence="1">
    <location>
        <begin position="147"/>
        <end position="166"/>
    </location>
</feature>
<dbReference type="HOGENOM" id="CLU_1603260_0_0_1"/>
<dbReference type="Proteomes" id="UP000002059">
    <property type="component" value="Partially assembled WGS sequence"/>
</dbReference>
<dbReference type="VEuPathDB" id="FungiDB:PAAG_11561"/>
<evidence type="ECO:0000313" key="2">
    <source>
        <dbReference type="EMBL" id="KGQ01714.1"/>
    </source>
</evidence>
<gene>
    <name evidence="2" type="ORF">PAAG_11561</name>
</gene>
<evidence type="ECO:0000313" key="3">
    <source>
        <dbReference type="Proteomes" id="UP000002059"/>
    </source>
</evidence>
<organism evidence="2 3">
    <name type="scientific">Paracoccidioides lutzii (strain ATCC MYA-826 / Pb01)</name>
    <name type="common">Paracoccidioides brasiliensis</name>
    <dbReference type="NCBI Taxonomy" id="502779"/>
    <lineage>
        <taxon>Eukaryota</taxon>
        <taxon>Fungi</taxon>
        <taxon>Dikarya</taxon>
        <taxon>Ascomycota</taxon>
        <taxon>Pezizomycotina</taxon>
        <taxon>Eurotiomycetes</taxon>
        <taxon>Eurotiomycetidae</taxon>
        <taxon>Onygenales</taxon>
        <taxon>Ajellomycetaceae</taxon>
        <taxon>Paracoccidioides</taxon>
    </lineage>
</organism>
<sequence length="166" mass="18712">MPQFPKVMRKYKCNATYRECPRLSPNNHPQQILNRISLVHPAANGGAFQIDNWDFVSRTIDIIECFPVIDFHDCFLRFSVFDSAMSARDNSGHLHTCGPNGAVIEDGFFLEEVDNIFRFVIKSDSNGTPGTGSVVYQLNRNMVTTATRSSGERGYERGKDAEDNDK</sequence>
<proteinExistence type="predicted"/>
<dbReference type="GeneID" id="26970518"/>
<dbReference type="EMBL" id="KN293997">
    <property type="protein sequence ID" value="KGQ01714.1"/>
    <property type="molecule type" value="Genomic_DNA"/>
</dbReference>
<protein>
    <submittedName>
        <fullName evidence="2">Uncharacterized protein</fullName>
    </submittedName>
</protein>